<evidence type="ECO:0000313" key="2">
    <source>
        <dbReference type="EMBL" id="HHI65512.1"/>
    </source>
</evidence>
<feature type="transmembrane region" description="Helical" evidence="1">
    <location>
        <begin position="268"/>
        <end position="285"/>
    </location>
</feature>
<feature type="transmembrane region" description="Helical" evidence="1">
    <location>
        <begin position="244"/>
        <end position="262"/>
    </location>
</feature>
<dbReference type="AlphaFoldDB" id="A0A7C5PQL1"/>
<feature type="transmembrane region" description="Helical" evidence="1">
    <location>
        <begin position="149"/>
        <end position="170"/>
    </location>
</feature>
<comment type="caution">
    <text evidence="2">The sequence shown here is derived from an EMBL/GenBank/DDBJ whole genome shotgun (WGS) entry which is preliminary data.</text>
</comment>
<proteinExistence type="predicted"/>
<feature type="transmembrane region" description="Helical" evidence="1">
    <location>
        <begin position="182"/>
        <end position="201"/>
    </location>
</feature>
<keyword evidence="1" id="KW-0472">Membrane</keyword>
<sequence>MLNSYLYVNNQNFVWSQSREGFGHSYKGEKSLKNYDIKKEITIEQGQVINGDFIVHDTLLTVSGTINGDLIAYRSDVILKDSAVITGKVIIHNGSLKKDSGAQTGEIVEILSKKTPPTFLNVRPLFGKNVDGALVVDFRTLINNFEAKIFFSVLIFFMCFIYFLLFKNVVIEKYNLVYKFSLEAIFFAFFIFLSVPSIFCFSREEPLIAIIILTIMSIFSIPGTSFFIFSIFKNLFYLILKRDVPYFLYVLLSCMFLSLTVLVFNGSLFYLIWLSLGLSYTVLLYKNS</sequence>
<evidence type="ECO:0000256" key="1">
    <source>
        <dbReference type="SAM" id="Phobius"/>
    </source>
</evidence>
<dbReference type="EMBL" id="DRUY01000104">
    <property type="protein sequence ID" value="HHI65512.1"/>
    <property type="molecule type" value="Genomic_DNA"/>
</dbReference>
<name>A0A7C5PQL1_9BACT</name>
<feature type="transmembrane region" description="Helical" evidence="1">
    <location>
        <begin position="207"/>
        <end position="232"/>
    </location>
</feature>
<reference evidence="2" key="1">
    <citation type="journal article" date="2020" name="mSystems">
        <title>Genome- and Community-Level Interaction Insights into Carbon Utilization and Element Cycling Functions of Hydrothermarchaeota in Hydrothermal Sediment.</title>
        <authorList>
            <person name="Zhou Z."/>
            <person name="Liu Y."/>
            <person name="Xu W."/>
            <person name="Pan J."/>
            <person name="Luo Z.H."/>
            <person name="Li M."/>
        </authorList>
    </citation>
    <scope>NUCLEOTIDE SEQUENCE [LARGE SCALE GENOMIC DNA]</scope>
    <source>
        <strain evidence="2">SpSt-1019</strain>
    </source>
</reference>
<protein>
    <submittedName>
        <fullName evidence="2">Polymer-forming cytoskeletal protein</fullName>
    </submittedName>
</protein>
<keyword evidence="1" id="KW-0812">Transmembrane</keyword>
<gene>
    <name evidence="2" type="ORF">ENL70_03060</name>
</gene>
<keyword evidence="1" id="KW-1133">Transmembrane helix</keyword>
<accession>A0A7C5PQL1</accession>
<organism evidence="2">
    <name type="scientific">Thermodesulfobium narugense</name>
    <dbReference type="NCBI Taxonomy" id="184064"/>
    <lineage>
        <taxon>Bacteria</taxon>
        <taxon>Pseudomonadati</taxon>
        <taxon>Thermodesulfobiota</taxon>
        <taxon>Thermodesulfobiia</taxon>
        <taxon>Thermodesulfobiales</taxon>
        <taxon>Thermodesulfobiaceae</taxon>
        <taxon>Thermodesulfobium</taxon>
    </lineage>
</organism>